<reference evidence="1" key="1">
    <citation type="journal article" date="2022" name="Int. J. Syst. Evol. Microbiol.">
        <title>Prevotella lacticifex sp. nov., isolated from the rumen of cows.</title>
        <authorList>
            <person name="Shinkai T."/>
            <person name="Ikeyama N."/>
            <person name="Kumagai M."/>
            <person name="Ohmori H."/>
            <person name="Sakamoto M."/>
            <person name="Ohkuma M."/>
            <person name="Mitsumori M."/>
        </authorList>
    </citation>
    <scope>NUCLEOTIDE SEQUENCE</scope>
    <source>
        <strain evidence="1">R5076</strain>
    </source>
</reference>
<accession>A0A9R1C823</accession>
<keyword evidence="2" id="KW-1185">Reference proteome</keyword>
<comment type="caution">
    <text evidence="1">The sequence shown here is derived from an EMBL/GenBank/DDBJ whole genome shotgun (WGS) entry which is preliminary data.</text>
</comment>
<evidence type="ECO:0000313" key="1">
    <source>
        <dbReference type="EMBL" id="GJG57747.1"/>
    </source>
</evidence>
<organism evidence="1 2">
    <name type="scientific">Prevotella lacticifex</name>
    <dbReference type="NCBI Taxonomy" id="2854755"/>
    <lineage>
        <taxon>Bacteria</taxon>
        <taxon>Pseudomonadati</taxon>
        <taxon>Bacteroidota</taxon>
        <taxon>Bacteroidia</taxon>
        <taxon>Bacteroidales</taxon>
        <taxon>Prevotellaceae</taxon>
        <taxon>Prevotella</taxon>
    </lineage>
</organism>
<protein>
    <submittedName>
        <fullName evidence="1">Uncharacterized protein</fullName>
    </submittedName>
</protein>
<gene>
    <name evidence="1" type="ORF">PRLR5076_05980</name>
</gene>
<proteinExistence type="predicted"/>
<evidence type="ECO:0000313" key="2">
    <source>
        <dbReference type="Proteomes" id="UP000825483"/>
    </source>
</evidence>
<dbReference type="EMBL" id="BPUB01000001">
    <property type="protein sequence ID" value="GJG57747.1"/>
    <property type="molecule type" value="Genomic_DNA"/>
</dbReference>
<name>A0A9R1C823_9BACT</name>
<dbReference type="AlphaFoldDB" id="A0A9R1C823"/>
<sequence>MNVPSGTKAPATEPVDTIPGQTHFTVTCTCLGSTDPDLLDVLPRNLNTARRDTSLLRQINEGRVYVVKPGERGYILAKEGDRVQLRFPDKIVWLMVSDTK</sequence>
<dbReference type="Proteomes" id="UP000825483">
    <property type="component" value="Unassembled WGS sequence"/>
</dbReference>